<reference evidence="1" key="1">
    <citation type="submission" date="2015-07" db="EMBL/GenBank/DDBJ databases">
        <title>Adaptation to a free-living lifestyle via gene acquisitions in the diplomonad Trepomonas sp. PC1.</title>
        <authorList>
            <person name="Xu F."/>
            <person name="Jerlstrom-Hultqvist J."/>
            <person name="Kolisko M."/>
            <person name="Simpson A.G.B."/>
            <person name="Roger A.J."/>
            <person name="Svard S.G."/>
            <person name="Andersson J.O."/>
        </authorList>
    </citation>
    <scope>NUCLEOTIDE SEQUENCE</scope>
    <source>
        <strain evidence="1">PC1</strain>
    </source>
</reference>
<sequence>YLNKTWYTYAVETMRLGSTQQIAQAYGVFTENTTNLELFRRIVDCVRLNKLTESQLKWRSSLILTIKNQTKQMVQMCNMLNSQTQMKQNPQSAKQIAVQPEK</sequence>
<gene>
    <name evidence="1" type="ORF">TPC1_15855</name>
</gene>
<evidence type="ECO:0000313" key="1">
    <source>
        <dbReference type="EMBL" id="JAP92264.1"/>
    </source>
</evidence>
<feature type="non-terminal residue" evidence="1">
    <location>
        <position position="1"/>
    </location>
</feature>
<organism evidence="1">
    <name type="scientific">Trepomonas sp. PC1</name>
    <dbReference type="NCBI Taxonomy" id="1076344"/>
    <lineage>
        <taxon>Eukaryota</taxon>
        <taxon>Metamonada</taxon>
        <taxon>Diplomonadida</taxon>
        <taxon>Hexamitidae</taxon>
        <taxon>Hexamitinae</taxon>
        <taxon>Trepomonas</taxon>
    </lineage>
</organism>
<name>A0A146K8K2_9EUKA</name>
<dbReference type="AlphaFoldDB" id="A0A146K8K2"/>
<accession>A0A146K8K2</accession>
<feature type="non-terminal residue" evidence="1">
    <location>
        <position position="102"/>
    </location>
</feature>
<dbReference type="EMBL" id="GDID01004342">
    <property type="protein sequence ID" value="JAP92264.1"/>
    <property type="molecule type" value="Transcribed_RNA"/>
</dbReference>
<protein>
    <submittedName>
        <fullName evidence="1">Uncharacterized protein</fullName>
    </submittedName>
</protein>
<proteinExistence type="predicted"/>